<evidence type="ECO:0000256" key="1">
    <source>
        <dbReference type="SAM" id="MobiDB-lite"/>
    </source>
</evidence>
<gene>
    <name evidence="2" type="ORF">NXT3_PC01536</name>
</gene>
<evidence type="ECO:0000313" key="3">
    <source>
        <dbReference type="Proteomes" id="UP000239340"/>
    </source>
</evidence>
<evidence type="ECO:0000313" key="2">
    <source>
        <dbReference type="EMBL" id="AUX80683.1"/>
    </source>
</evidence>
<protein>
    <submittedName>
        <fullName evidence="2">Uncharacterized protein</fullName>
    </submittedName>
</protein>
<accession>A0A2L0HGT2</accession>
<feature type="compositionally biased region" description="Low complexity" evidence="1">
    <location>
        <begin position="126"/>
        <end position="135"/>
    </location>
</feature>
<sequence>MSAVASEAASKRSPSVSDRSTGPIHFLHRPVHFPLPTARAAPYLSVCLLRNAWVVIAIVIASTTAGRCPTGSWVAIHRGDRCIRSLQRDEPAGFPRRMIFEEMLAALGTERGRKVACSFPAANVTGRSSPSSGRRTGSKGGDPGQISTNGDLGLSNTVQR</sequence>
<organism evidence="2 3">
    <name type="scientific">Rhizobium fredii</name>
    <name type="common">Sinorhizobium fredii</name>
    <dbReference type="NCBI Taxonomy" id="380"/>
    <lineage>
        <taxon>Bacteria</taxon>
        <taxon>Pseudomonadati</taxon>
        <taxon>Pseudomonadota</taxon>
        <taxon>Alphaproteobacteria</taxon>
        <taxon>Hyphomicrobiales</taxon>
        <taxon>Rhizobiaceae</taxon>
        <taxon>Sinorhizobium/Ensifer group</taxon>
        <taxon>Sinorhizobium</taxon>
    </lineage>
</organism>
<dbReference type="AlphaFoldDB" id="A0A2L0HGT2"/>
<proteinExistence type="predicted"/>
<feature type="compositionally biased region" description="Polar residues" evidence="1">
    <location>
        <begin position="145"/>
        <end position="160"/>
    </location>
</feature>
<dbReference type="EMBL" id="CP024310">
    <property type="protein sequence ID" value="AUX80683.1"/>
    <property type="molecule type" value="Genomic_DNA"/>
</dbReference>
<dbReference type="Proteomes" id="UP000239340">
    <property type="component" value="Plasmid pSfreNXT3c"/>
</dbReference>
<reference evidence="2 3" key="1">
    <citation type="submission" date="2017-10" db="EMBL/GenBank/DDBJ databases">
        <title>Analysis of the genome sequences of Rhizobium populations associated to common bean (phaseolus vulgaris).</title>
        <authorList>
            <person name="Bustos P."/>
            <person name="Santamaria R.I."/>
            <person name="Miranda-Sanchez F."/>
            <person name="Perez-Carrascal O."/>
            <person name="Juarez S."/>
            <person name="Lozano L."/>
            <person name="Martinez-Flores I."/>
            <person name="Vinuesa P."/>
            <person name="Martinez-Romero E."/>
            <person name="Cevallos M.A."/>
            <person name="Romero D."/>
            <person name="Davila G."/>
            <person name="Gonzalez V."/>
        </authorList>
    </citation>
    <scope>NUCLEOTIDE SEQUENCE [LARGE SCALE GENOMIC DNA]</scope>
    <source>
        <strain evidence="2 3">NXT3</strain>
        <plasmid evidence="3">Plasmid psfrenxt3c</plasmid>
    </source>
</reference>
<keyword evidence="2" id="KW-0614">Plasmid</keyword>
<geneLocation type="plasmid" evidence="3">
    <name>psfrenxt3c</name>
</geneLocation>
<name>A0A2L0HGT2_RHIFR</name>
<feature type="region of interest" description="Disordered" evidence="1">
    <location>
        <begin position="123"/>
        <end position="160"/>
    </location>
</feature>
<feature type="region of interest" description="Disordered" evidence="1">
    <location>
        <begin position="1"/>
        <end position="21"/>
    </location>
</feature>